<proteinExistence type="predicted"/>
<dbReference type="KEGG" id="nhu:H0264_01755"/>
<sequence length="184" mass="18460">MNTRTLGLAVSSAAVGIGLVVVGCARTIDGTPVVNETDRLAHFSSVASSSSAASSSAAAASTSRAATMKTDACAAFTAGVLDVTQKWEVITGILDSGGDWRALQGPSRDWATALSTAAGNIQAVLRTDASITAPWRAPLTEYVDAANGFAAIISSMLLGGASDAFTPAATRYDDATSAAAIACQ</sequence>
<reference evidence="1 2" key="1">
    <citation type="submission" date="2020-07" db="EMBL/GenBank/DDBJ databases">
        <authorList>
            <person name="Zhuang K."/>
            <person name="Ran Y."/>
        </authorList>
    </citation>
    <scope>NUCLEOTIDE SEQUENCE [LARGE SCALE GENOMIC DNA]</scope>
    <source>
        <strain evidence="1 2">WCH-YHL-001</strain>
    </source>
</reference>
<accession>A0A7D6Z2F5</accession>
<organism evidence="1 2">
    <name type="scientific">Nocardia huaxiensis</name>
    <dbReference type="NCBI Taxonomy" id="2755382"/>
    <lineage>
        <taxon>Bacteria</taxon>
        <taxon>Bacillati</taxon>
        <taxon>Actinomycetota</taxon>
        <taxon>Actinomycetes</taxon>
        <taxon>Mycobacteriales</taxon>
        <taxon>Nocardiaceae</taxon>
        <taxon>Nocardia</taxon>
    </lineage>
</organism>
<evidence type="ECO:0000313" key="2">
    <source>
        <dbReference type="Proteomes" id="UP000515512"/>
    </source>
</evidence>
<protein>
    <recommendedName>
        <fullName evidence="3">Lipoprotein</fullName>
    </recommendedName>
</protein>
<keyword evidence="2" id="KW-1185">Reference proteome</keyword>
<dbReference type="PROSITE" id="PS51257">
    <property type="entry name" value="PROKAR_LIPOPROTEIN"/>
    <property type="match status" value="1"/>
</dbReference>
<dbReference type="AlphaFoldDB" id="A0A7D6Z2F5"/>
<gene>
    <name evidence="1" type="ORF">H0264_01755</name>
</gene>
<evidence type="ECO:0000313" key="1">
    <source>
        <dbReference type="EMBL" id="QLY31146.1"/>
    </source>
</evidence>
<dbReference type="RefSeq" id="WP_181582342.1">
    <property type="nucleotide sequence ID" value="NZ_CP059399.1"/>
</dbReference>
<evidence type="ECO:0008006" key="3">
    <source>
        <dbReference type="Google" id="ProtNLM"/>
    </source>
</evidence>
<name>A0A7D6Z2F5_9NOCA</name>
<dbReference type="Proteomes" id="UP000515512">
    <property type="component" value="Chromosome"/>
</dbReference>
<dbReference type="EMBL" id="CP059399">
    <property type="protein sequence ID" value="QLY31146.1"/>
    <property type="molecule type" value="Genomic_DNA"/>
</dbReference>